<evidence type="ECO:0000256" key="1">
    <source>
        <dbReference type="SAM" id="MobiDB-lite"/>
    </source>
</evidence>
<feature type="region of interest" description="Disordered" evidence="1">
    <location>
        <begin position="35"/>
        <end position="135"/>
    </location>
</feature>
<evidence type="ECO:0000313" key="2">
    <source>
        <dbReference type="EMBL" id="KAJ1184523.1"/>
    </source>
</evidence>
<keyword evidence="3" id="KW-1185">Reference proteome</keyword>
<accession>A0AAV7U9V7</accession>
<feature type="compositionally biased region" description="Polar residues" evidence="1">
    <location>
        <begin position="69"/>
        <end position="79"/>
    </location>
</feature>
<evidence type="ECO:0000313" key="3">
    <source>
        <dbReference type="Proteomes" id="UP001066276"/>
    </source>
</evidence>
<organism evidence="2 3">
    <name type="scientific">Pleurodeles waltl</name>
    <name type="common">Iberian ribbed newt</name>
    <dbReference type="NCBI Taxonomy" id="8319"/>
    <lineage>
        <taxon>Eukaryota</taxon>
        <taxon>Metazoa</taxon>
        <taxon>Chordata</taxon>
        <taxon>Craniata</taxon>
        <taxon>Vertebrata</taxon>
        <taxon>Euteleostomi</taxon>
        <taxon>Amphibia</taxon>
        <taxon>Batrachia</taxon>
        <taxon>Caudata</taxon>
        <taxon>Salamandroidea</taxon>
        <taxon>Salamandridae</taxon>
        <taxon>Pleurodelinae</taxon>
        <taxon>Pleurodeles</taxon>
    </lineage>
</organism>
<proteinExistence type="predicted"/>
<comment type="caution">
    <text evidence="2">The sequence shown here is derived from an EMBL/GenBank/DDBJ whole genome shotgun (WGS) entry which is preliminary data.</text>
</comment>
<name>A0AAV7U9V7_PLEWA</name>
<dbReference type="AlphaFoldDB" id="A0AAV7U9V7"/>
<reference evidence="2" key="1">
    <citation type="journal article" date="2022" name="bioRxiv">
        <title>Sequencing and chromosome-scale assembly of the giantPleurodeles waltlgenome.</title>
        <authorList>
            <person name="Brown T."/>
            <person name="Elewa A."/>
            <person name="Iarovenko S."/>
            <person name="Subramanian E."/>
            <person name="Araus A.J."/>
            <person name="Petzold A."/>
            <person name="Susuki M."/>
            <person name="Suzuki K.-i.T."/>
            <person name="Hayashi T."/>
            <person name="Toyoda A."/>
            <person name="Oliveira C."/>
            <person name="Osipova E."/>
            <person name="Leigh N.D."/>
            <person name="Simon A."/>
            <person name="Yun M.H."/>
        </authorList>
    </citation>
    <scope>NUCLEOTIDE SEQUENCE</scope>
    <source>
        <strain evidence="2">20211129_DDA</strain>
        <tissue evidence="2">Liver</tissue>
    </source>
</reference>
<dbReference type="Proteomes" id="UP001066276">
    <property type="component" value="Chromosome 3_1"/>
</dbReference>
<dbReference type="EMBL" id="JANPWB010000005">
    <property type="protein sequence ID" value="KAJ1184523.1"/>
    <property type="molecule type" value="Genomic_DNA"/>
</dbReference>
<protein>
    <submittedName>
        <fullName evidence="2">Uncharacterized protein</fullName>
    </submittedName>
</protein>
<gene>
    <name evidence="2" type="ORF">NDU88_001329</name>
</gene>
<sequence length="174" mass="18140">MFMLCLRIMRVVVPGSGTVRIARVCCRPGVSVASARTHGSGLNEAADPAPSALPGRPSPPAGAVAVIASSRSRGVSTASPAPGSKYSLRQPGRPSGSRGTRVRAPSRLQRRREALRSSGKGKQAAPSFAGLGLTRRHSPSRSVAFRINAGGGFAPHRACGKFFHIVQLLRVLPT</sequence>